<evidence type="ECO:0000313" key="3">
    <source>
        <dbReference type="Proteomes" id="UP000015530"/>
    </source>
</evidence>
<dbReference type="OrthoDB" id="4851803at2759"/>
<keyword evidence="1" id="KW-0472">Membrane</keyword>
<keyword evidence="1" id="KW-1133">Transmembrane helix</keyword>
<gene>
    <name evidence="2" type="ORF">CGLO_02469</name>
</gene>
<dbReference type="HOGENOM" id="CLU_956480_0_0_1"/>
<organism evidence="2 3">
    <name type="scientific">Colletotrichum gloeosporioides (strain Cg-14)</name>
    <name type="common">Anthracnose fungus</name>
    <name type="synonym">Glomerella cingulata</name>
    <dbReference type="NCBI Taxonomy" id="1237896"/>
    <lineage>
        <taxon>Eukaryota</taxon>
        <taxon>Fungi</taxon>
        <taxon>Dikarya</taxon>
        <taxon>Ascomycota</taxon>
        <taxon>Pezizomycotina</taxon>
        <taxon>Sordariomycetes</taxon>
        <taxon>Hypocreomycetidae</taxon>
        <taxon>Glomerellales</taxon>
        <taxon>Glomerellaceae</taxon>
        <taxon>Colletotrichum</taxon>
        <taxon>Colletotrichum gloeosporioides species complex</taxon>
    </lineage>
</organism>
<name>T0KY70_COLGC</name>
<proteinExistence type="predicted"/>
<dbReference type="AlphaFoldDB" id="T0KY70"/>
<accession>T0KY70</accession>
<dbReference type="Proteomes" id="UP000015530">
    <property type="component" value="Unassembled WGS sequence"/>
</dbReference>
<evidence type="ECO:0000256" key="1">
    <source>
        <dbReference type="SAM" id="Phobius"/>
    </source>
</evidence>
<feature type="transmembrane region" description="Helical" evidence="1">
    <location>
        <begin position="229"/>
        <end position="246"/>
    </location>
</feature>
<evidence type="ECO:0000313" key="2">
    <source>
        <dbReference type="EMBL" id="EQB57403.1"/>
    </source>
</evidence>
<keyword evidence="1" id="KW-0812">Transmembrane</keyword>
<reference evidence="3" key="1">
    <citation type="journal article" date="2013" name="Mol. Plant Microbe Interact.">
        <title>Global aspects of pacC regulation of pathogenicity genes in Colletotrichum gloeosporioides as revealed by transcriptome analysis.</title>
        <authorList>
            <person name="Alkan N."/>
            <person name="Meng X."/>
            <person name="Friedlander G."/>
            <person name="Reuveni E."/>
            <person name="Sukno S."/>
            <person name="Sherman A."/>
            <person name="Thon M."/>
            <person name="Fluhr R."/>
            <person name="Prusky D."/>
        </authorList>
    </citation>
    <scope>NUCLEOTIDE SEQUENCE [LARGE SCALE GENOMIC DNA]</scope>
    <source>
        <strain evidence="3">Cg-14</strain>
    </source>
</reference>
<feature type="transmembrane region" description="Helical" evidence="1">
    <location>
        <begin position="201"/>
        <end position="220"/>
    </location>
</feature>
<sequence>MSTYPESRAPDFSRGVELADEEVMDRHRDSAEIYPPMDIIVCIPLGDPSAVWGADPKTKVRQRSNYSNLWNTLIKIMTRSKSRATVRKSHVLKKSLEVKESKEKNSSFFESYVSVPVLDEQLEEVEQKENSEAILTQILAKIVTLTSSLFLSSTAIKRSLSYGGDIVEVPWASAQGLGGHDPGKLERDLNDILSMSNPSPVALGIAMLAYGAGTSTMYHLNRNDRFQDAVLTMGISIGLIAGILVGHKFEAIILHVLPWAVFLALSLSTLGHRIARAVARKRETFEGDSIV</sequence>
<comment type="caution">
    <text evidence="2">The sequence shown here is derived from an EMBL/GenBank/DDBJ whole genome shotgun (WGS) entry which is preliminary data.</text>
</comment>
<dbReference type="EMBL" id="AMYD01000500">
    <property type="protein sequence ID" value="EQB57403.1"/>
    <property type="molecule type" value="Genomic_DNA"/>
</dbReference>
<feature type="transmembrane region" description="Helical" evidence="1">
    <location>
        <begin position="252"/>
        <end position="272"/>
    </location>
</feature>
<protein>
    <submittedName>
        <fullName evidence="2">Uncharacterized protein</fullName>
    </submittedName>
</protein>